<keyword evidence="6 11" id="KW-0732">Signal</keyword>
<evidence type="ECO:0000256" key="9">
    <source>
        <dbReference type="ARBA" id="ARBA00023136"/>
    </source>
</evidence>
<accession>A0A106DVZ8</accession>
<evidence type="ECO:0000256" key="7">
    <source>
        <dbReference type="ARBA" id="ARBA00023065"/>
    </source>
</evidence>
<feature type="signal peptide" evidence="11">
    <location>
        <begin position="1"/>
        <end position="27"/>
    </location>
</feature>
<dbReference type="InterPro" id="IPR033900">
    <property type="entry name" value="Gram_neg_porin_domain"/>
</dbReference>
<comment type="caution">
    <text evidence="13">The sequence shown here is derived from an EMBL/GenBank/DDBJ whole genome shotgun (WGS) entry which is preliminary data.</text>
</comment>
<evidence type="ECO:0000256" key="10">
    <source>
        <dbReference type="ARBA" id="ARBA00023237"/>
    </source>
</evidence>
<dbReference type="GO" id="GO:0046930">
    <property type="term" value="C:pore complex"/>
    <property type="evidence" value="ECO:0007669"/>
    <property type="project" value="UniProtKB-KW"/>
</dbReference>
<evidence type="ECO:0000313" key="14">
    <source>
        <dbReference type="Proteomes" id="UP000062317"/>
    </source>
</evidence>
<dbReference type="Proteomes" id="UP000062317">
    <property type="component" value="Unassembled WGS sequence"/>
</dbReference>
<dbReference type="InterPro" id="IPR023614">
    <property type="entry name" value="Porin_dom_sf"/>
</dbReference>
<protein>
    <recommendedName>
        <fullName evidence="12">Porin domain-containing protein</fullName>
    </recommendedName>
</protein>
<reference evidence="13 14" key="1">
    <citation type="submission" date="2015-11" db="EMBL/GenBank/DDBJ databases">
        <title>Expanding the genomic diversity of Burkholderia species for the development of highly accurate diagnostics.</title>
        <authorList>
            <person name="Sahl J."/>
            <person name="Keim P."/>
            <person name="Wagner D."/>
        </authorList>
    </citation>
    <scope>NUCLEOTIDE SEQUENCE [LARGE SCALE GENOMIC DNA]</scope>
    <source>
        <strain evidence="13 14">MSMB1301WGS</strain>
    </source>
</reference>
<dbReference type="AlphaFoldDB" id="A0A106DVZ8"/>
<organism evidence="13 14">
    <name type="scientific">Burkholderia territorii</name>
    <dbReference type="NCBI Taxonomy" id="1503055"/>
    <lineage>
        <taxon>Bacteria</taxon>
        <taxon>Pseudomonadati</taxon>
        <taxon>Pseudomonadota</taxon>
        <taxon>Betaproteobacteria</taxon>
        <taxon>Burkholderiales</taxon>
        <taxon>Burkholderiaceae</taxon>
        <taxon>Burkholderia</taxon>
        <taxon>Burkholderia cepacia complex</taxon>
    </lineage>
</organism>
<keyword evidence="10" id="KW-0998">Cell outer membrane</keyword>
<comment type="subcellular location">
    <subcellularLocation>
        <location evidence="1">Cell outer membrane</location>
        <topology evidence="1">Multi-pass membrane protein</topology>
    </subcellularLocation>
</comment>
<feature type="chain" id="PRO_5007126255" description="Porin domain-containing protein" evidence="11">
    <location>
        <begin position="28"/>
        <end position="360"/>
    </location>
</feature>
<keyword evidence="8" id="KW-0626">Porin</keyword>
<dbReference type="CDD" id="cd00342">
    <property type="entry name" value="gram_neg_porins"/>
    <property type="match status" value="1"/>
</dbReference>
<dbReference type="SUPFAM" id="SSF56935">
    <property type="entry name" value="Porins"/>
    <property type="match status" value="1"/>
</dbReference>
<gene>
    <name evidence="13" type="ORF">WT27_02195</name>
</gene>
<feature type="domain" description="Porin" evidence="12">
    <location>
        <begin position="19"/>
        <end position="336"/>
    </location>
</feature>
<evidence type="ECO:0000256" key="11">
    <source>
        <dbReference type="SAM" id="SignalP"/>
    </source>
</evidence>
<keyword evidence="9" id="KW-0472">Membrane</keyword>
<evidence type="ECO:0000259" key="12">
    <source>
        <dbReference type="Pfam" id="PF13609"/>
    </source>
</evidence>
<evidence type="ECO:0000256" key="3">
    <source>
        <dbReference type="ARBA" id="ARBA00022448"/>
    </source>
</evidence>
<comment type="subunit">
    <text evidence="2">Homotrimer.</text>
</comment>
<name>A0A106DVZ8_9BURK</name>
<keyword evidence="7" id="KW-0406">Ion transport</keyword>
<evidence type="ECO:0000256" key="2">
    <source>
        <dbReference type="ARBA" id="ARBA00011233"/>
    </source>
</evidence>
<dbReference type="InterPro" id="IPR050298">
    <property type="entry name" value="Gram-neg_bact_OMP"/>
</dbReference>
<dbReference type="Gene3D" id="2.40.160.10">
    <property type="entry name" value="Porin"/>
    <property type="match status" value="1"/>
</dbReference>
<evidence type="ECO:0000256" key="8">
    <source>
        <dbReference type="ARBA" id="ARBA00023114"/>
    </source>
</evidence>
<evidence type="ECO:0000256" key="1">
    <source>
        <dbReference type="ARBA" id="ARBA00004571"/>
    </source>
</evidence>
<keyword evidence="4" id="KW-1134">Transmembrane beta strand</keyword>
<keyword evidence="14" id="KW-1185">Reference proteome</keyword>
<proteinExistence type="predicted"/>
<dbReference type="GO" id="GO:0015288">
    <property type="term" value="F:porin activity"/>
    <property type="evidence" value="ECO:0007669"/>
    <property type="project" value="UniProtKB-KW"/>
</dbReference>
<sequence>METNMKHITRFALQTMAGLLAATSAMAQGSVTLYGIVDQSIRYTTHANASNDASVQMTNGAITNSRWGLKGSEALGGGLQAIFRLESGFEPQNGQLDGALFGRYAYVGLASDWGTVKLGRQATEAFNLFGDLDPLTVGNYTANMWPYFLTQGRASNVVSYDGTFGGLNVGASYGVGGVAGSLGANAYWGTRVSYTVGGLMVGATYQQVRDLTSRAQQAWGAGARYAFGAATLYAGYLGGIDRTGMLDQQLLNAPGRHVTYGSFADNPRRDAIFYTGASVQVTPAVSVTGVAYYDDIRNVNGIAGNGGKRYTGVLEAEYALSKATQVYATLDYNRVTGGAFTEMPGRGNQTGIAAGLRHLF</sequence>
<dbReference type="GO" id="GO:0006811">
    <property type="term" value="P:monoatomic ion transport"/>
    <property type="evidence" value="ECO:0007669"/>
    <property type="project" value="UniProtKB-KW"/>
</dbReference>
<evidence type="ECO:0000256" key="4">
    <source>
        <dbReference type="ARBA" id="ARBA00022452"/>
    </source>
</evidence>
<dbReference type="Pfam" id="PF13609">
    <property type="entry name" value="Porin_4"/>
    <property type="match status" value="1"/>
</dbReference>
<dbReference type="EMBL" id="LPEQ01000045">
    <property type="protein sequence ID" value="KVV52140.1"/>
    <property type="molecule type" value="Genomic_DNA"/>
</dbReference>
<dbReference type="PANTHER" id="PTHR34501:SF9">
    <property type="entry name" value="MAJOR OUTER MEMBRANE PROTEIN P.IA"/>
    <property type="match status" value="1"/>
</dbReference>
<keyword evidence="3" id="KW-0813">Transport</keyword>
<evidence type="ECO:0000256" key="5">
    <source>
        <dbReference type="ARBA" id="ARBA00022692"/>
    </source>
</evidence>
<dbReference type="GO" id="GO:0009279">
    <property type="term" value="C:cell outer membrane"/>
    <property type="evidence" value="ECO:0007669"/>
    <property type="project" value="UniProtKB-SubCell"/>
</dbReference>
<evidence type="ECO:0000256" key="6">
    <source>
        <dbReference type="ARBA" id="ARBA00022729"/>
    </source>
</evidence>
<keyword evidence="5" id="KW-0812">Transmembrane</keyword>
<evidence type="ECO:0000313" key="13">
    <source>
        <dbReference type="EMBL" id="KVV52140.1"/>
    </source>
</evidence>
<dbReference type="PANTHER" id="PTHR34501">
    <property type="entry name" value="PROTEIN YDDL-RELATED"/>
    <property type="match status" value="1"/>
</dbReference>